<gene>
    <name evidence="1" type="ORF">P7K49_025257</name>
</gene>
<reference evidence="1 2" key="1">
    <citation type="submission" date="2023-05" db="EMBL/GenBank/DDBJ databases">
        <title>B98-5 Cell Line De Novo Hybrid Assembly: An Optical Mapping Approach.</title>
        <authorList>
            <person name="Kananen K."/>
            <person name="Auerbach J.A."/>
            <person name="Kautto E."/>
            <person name="Blachly J.S."/>
        </authorList>
    </citation>
    <scope>NUCLEOTIDE SEQUENCE [LARGE SCALE GENOMIC DNA]</scope>
    <source>
        <strain evidence="1">B95-8</strain>
        <tissue evidence="1">Cell line</tissue>
    </source>
</reference>
<dbReference type="Proteomes" id="UP001266305">
    <property type="component" value="Unassembled WGS sequence"/>
</dbReference>
<accession>A0ABQ9UGL7</accession>
<keyword evidence="2" id="KW-1185">Reference proteome</keyword>
<organism evidence="1 2">
    <name type="scientific">Saguinus oedipus</name>
    <name type="common">Cotton-top tamarin</name>
    <name type="synonym">Oedipomidas oedipus</name>
    <dbReference type="NCBI Taxonomy" id="9490"/>
    <lineage>
        <taxon>Eukaryota</taxon>
        <taxon>Metazoa</taxon>
        <taxon>Chordata</taxon>
        <taxon>Craniata</taxon>
        <taxon>Vertebrata</taxon>
        <taxon>Euteleostomi</taxon>
        <taxon>Mammalia</taxon>
        <taxon>Eutheria</taxon>
        <taxon>Euarchontoglires</taxon>
        <taxon>Primates</taxon>
        <taxon>Haplorrhini</taxon>
        <taxon>Platyrrhini</taxon>
        <taxon>Cebidae</taxon>
        <taxon>Callitrichinae</taxon>
        <taxon>Saguinus</taxon>
    </lineage>
</organism>
<evidence type="ECO:0000313" key="2">
    <source>
        <dbReference type="Proteomes" id="UP001266305"/>
    </source>
</evidence>
<sequence>MEICVLGMESVKQADANASVAGKEIGASALQHQPSTVSIHRAKCAAEEARVCVEGVSAPIPGASAASVNTAPPVMRPARKTGIVCNALTLTICLRLYLISAKPHVLSRNNNSILREARGDKLLTVTPVAGCTLEQRLTSILIIV</sequence>
<dbReference type="EMBL" id="JASSZA010000012">
    <property type="protein sequence ID" value="KAK2096223.1"/>
    <property type="molecule type" value="Genomic_DNA"/>
</dbReference>
<name>A0ABQ9UGL7_SAGOE</name>
<evidence type="ECO:0000313" key="1">
    <source>
        <dbReference type="EMBL" id="KAK2096223.1"/>
    </source>
</evidence>
<proteinExistence type="predicted"/>
<protein>
    <submittedName>
        <fullName evidence="1">Uncharacterized protein</fullName>
    </submittedName>
</protein>
<comment type="caution">
    <text evidence="1">The sequence shown here is derived from an EMBL/GenBank/DDBJ whole genome shotgun (WGS) entry which is preliminary data.</text>
</comment>